<gene>
    <name evidence="6" type="ORF">DZC52_09040</name>
</gene>
<evidence type="ECO:0000256" key="2">
    <source>
        <dbReference type="ARBA" id="ARBA00023125"/>
    </source>
</evidence>
<evidence type="ECO:0000259" key="5">
    <source>
        <dbReference type="PROSITE" id="PS51063"/>
    </source>
</evidence>
<dbReference type="PRINTS" id="PR00034">
    <property type="entry name" value="HTHCRP"/>
</dbReference>
<dbReference type="InterPro" id="IPR012318">
    <property type="entry name" value="HTH_CRP"/>
</dbReference>
<dbReference type="GO" id="GO:0005829">
    <property type="term" value="C:cytosol"/>
    <property type="evidence" value="ECO:0007669"/>
    <property type="project" value="TreeGrafter"/>
</dbReference>
<feature type="domain" description="HTH crp-type" evidence="5">
    <location>
        <begin position="161"/>
        <end position="234"/>
    </location>
</feature>
<keyword evidence="2" id="KW-0238">DNA-binding</keyword>
<dbReference type="OrthoDB" id="7643467at2"/>
<dbReference type="InterPro" id="IPR036388">
    <property type="entry name" value="WH-like_DNA-bd_sf"/>
</dbReference>
<proteinExistence type="predicted"/>
<evidence type="ECO:0000313" key="7">
    <source>
        <dbReference type="Proteomes" id="UP000260351"/>
    </source>
</evidence>
<dbReference type="InterPro" id="IPR014710">
    <property type="entry name" value="RmlC-like_jellyroll"/>
</dbReference>
<dbReference type="RefSeq" id="WP_116650815.1">
    <property type="nucleotide sequence ID" value="NZ_QUZK01000037.1"/>
</dbReference>
<evidence type="ECO:0000259" key="4">
    <source>
        <dbReference type="PROSITE" id="PS50042"/>
    </source>
</evidence>
<dbReference type="Proteomes" id="UP000260351">
    <property type="component" value="Unassembled WGS sequence"/>
</dbReference>
<dbReference type="FunFam" id="1.10.10.10:FF:000028">
    <property type="entry name" value="Fumarate/nitrate reduction transcriptional regulator Fnr"/>
    <property type="match status" value="1"/>
</dbReference>
<dbReference type="SMART" id="SM00100">
    <property type="entry name" value="cNMP"/>
    <property type="match status" value="1"/>
</dbReference>
<keyword evidence="1" id="KW-0805">Transcription regulation</keyword>
<dbReference type="Gene3D" id="1.10.10.10">
    <property type="entry name" value="Winged helix-like DNA-binding domain superfamily/Winged helix DNA-binding domain"/>
    <property type="match status" value="1"/>
</dbReference>
<dbReference type="CDD" id="cd00038">
    <property type="entry name" value="CAP_ED"/>
    <property type="match status" value="1"/>
</dbReference>
<dbReference type="EMBL" id="QUZK01000037">
    <property type="protein sequence ID" value="RFF30214.1"/>
    <property type="molecule type" value="Genomic_DNA"/>
</dbReference>
<dbReference type="PROSITE" id="PS50042">
    <property type="entry name" value="CNMP_BINDING_3"/>
    <property type="match status" value="1"/>
</dbReference>
<dbReference type="SMART" id="SM00419">
    <property type="entry name" value="HTH_CRP"/>
    <property type="match status" value="1"/>
</dbReference>
<dbReference type="InterPro" id="IPR036390">
    <property type="entry name" value="WH_DNA-bd_sf"/>
</dbReference>
<name>A0A3E1K821_9GAMM</name>
<dbReference type="SUPFAM" id="SSF51206">
    <property type="entry name" value="cAMP-binding domain-like"/>
    <property type="match status" value="1"/>
</dbReference>
<dbReference type="Pfam" id="PF13545">
    <property type="entry name" value="HTH_Crp_2"/>
    <property type="match status" value="1"/>
</dbReference>
<feature type="domain" description="Cyclic nucleotide-binding" evidence="4">
    <location>
        <begin position="27"/>
        <end position="147"/>
    </location>
</feature>
<dbReference type="PANTHER" id="PTHR24567">
    <property type="entry name" value="CRP FAMILY TRANSCRIPTIONAL REGULATORY PROTEIN"/>
    <property type="match status" value="1"/>
</dbReference>
<evidence type="ECO:0000313" key="6">
    <source>
        <dbReference type="EMBL" id="RFF30214.1"/>
    </source>
</evidence>
<dbReference type="InterPro" id="IPR000595">
    <property type="entry name" value="cNMP-bd_dom"/>
</dbReference>
<dbReference type="InterPro" id="IPR018490">
    <property type="entry name" value="cNMP-bd_dom_sf"/>
</dbReference>
<dbReference type="GO" id="GO:0003677">
    <property type="term" value="F:DNA binding"/>
    <property type="evidence" value="ECO:0007669"/>
    <property type="project" value="UniProtKB-KW"/>
</dbReference>
<comment type="caution">
    <text evidence="6">The sequence shown here is derived from an EMBL/GenBank/DDBJ whole genome shotgun (WGS) entry which is preliminary data.</text>
</comment>
<evidence type="ECO:0000256" key="3">
    <source>
        <dbReference type="ARBA" id="ARBA00023163"/>
    </source>
</evidence>
<accession>A0A3E1K821</accession>
<dbReference type="PROSITE" id="PS51063">
    <property type="entry name" value="HTH_CRP_2"/>
    <property type="match status" value="1"/>
</dbReference>
<dbReference type="CDD" id="cd00092">
    <property type="entry name" value="HTH_CRP"/>
    <property type="match status" value="1"/>
</dbReference>
<dbReference type="SUPFAM" id="SSF46785">
    <property type="entry name" value="Winged helix' DNA-binding domain"/>
    <property type="match status" value="1"/>
</dbReference>
<dbReference type="InterPro" id="IPR050397">
    <property type="entry name" value="Env_Response_Regulators"/>
</dbReference>
<evidence type="ECO:0000256" key="1">
    <source>
        <dbReference type="ARBA" id="ARBA00023015"/>
    </source>
</evidence>
<keyword evidence="7" id="KW-1185">Reference proteome</keyword>
<keyword evidence="3" id="KW-0804">Transcription</keyword>
<dbReference type="PANTHER" id="PTHR24567:SF75">
    <property type="entry name" value="FUMARATE AND NITRATE REDUCTION REGULATORY PROTEIN"/>
    <property type="match status" value="1"/>
</dbReference>
<dbReference type="Pfam" id="PF00027">
    <property type="entry name" value="cNMP_binding"/>
    <property type="match status" value="1"/>
</dbReference>
<protein>
    <submittedName>
        <fullName evidence="6">Transcriptional regulator FNR</fullName>
    </submittedName>
</protein>
<dbReference type="GO" id="GO:0003700">
    <property type="term" value="F:DNA-binding transcription factor activity"/>
    <property type="evidence" value="ECO:0007669"/>
    <property type="project" value="TreeGrafter"/>
</dbReference>
<sequence length="253" mass="28184">MPPNSEGTDLAGQEHSCNDCVLFSLCFAQDINPDERERLNGVIRRRQGVHRSAHLHHGGQSARQLAVLRSGSIKAYQVSREGDELVTGFYLPGDVIGLDAFSTGEHAGSAVALEECRLCEIPVNDFNKMLGESPRLNQVMLRLLAEEMAEARRLLLVVGRLDARTRVALFLLSLSRRLERRGLDPDLFRLSMDRRDIANYLGLTIETVSRTLSALQRDGVIHVRGKNVRIVDRRALSELAHLDESSRPQRAAG</sequence>
<reference evidence="6 7" key="1">
    <citation type="submission" date="2018-08" db="EMBL/GenBank/DDBJ databases">
        <title>Wenzhouxiangella salilacus sp. nov., a novel bacterium isolated from a saline lake in Xinjiang Province, China.</title>
        <authorList>
            <person name="Han S."/>
        </authorList>
    </citation>
    <scope>NUCLEOTIDE SEQUENCE [LARGE SCALE GENOMIC DNA]</scope>
    <source>
        <strain evidence="6 7">XDB06</strain>
    </source>
</reference>
<dbReference type="Gene3D" id="2.60.120.10">
    <property type="entry name" value="Jelly Rolls"/>
    <property type="match status" value="1"/>
</dbReference>
<organism evidence="6 7">
    <name type="scientific">Wenzhouxiangella sediminis</name>
    <dbReference type="NCBI Taxonomy" id="1792836"/>
    <lineage>
        <taxon>Bacteria</taxon>
        <taxon>Pseudomonadati</taxon>
        <taxon>Pseudomonadota</taxon>
        <taxon>Gammaproteobacteria</taxon>
        <taxon>Chromatiales</taxon>
        <taxon>Wenzhouxiangellaceae</taxon>
        <taxon>Wenzhouxiangella</taxon>
    </lineage>
</organism>
<dbReference type="AlphaFoldDB" id="A0A3E1K821"/>